<gene>
    <name evidence="2" type="ORF">Hyperionvirus2_12</name>
</gene>
<keyword evidence="1" id="KW-1133">Transmembrane helix</keyword>
<evidence type="ECO:0000313" key="2">
    <source>
        <dbReference type="EMBL" id="AYV82644.1"/>
    </source>
</evidence>
<accession>A0A3G5A800</accession>
<feature type="transmembrane region" description="Helical" evidence="1">
    <location>
        <begin position="6"/>
        <end position="24"/>
    </location>
</feature>
<keyword evidence="1" id="KW-0812">Transmembrane</keyword>
<keyword evidence="1" id="KW-0472">Membrane</keyword>
<dbReference type="EMBL" id="MK072384">
    <property type="protein sequence ID" value="AYV82644.1"/>
    <property type="molecule type" value="Genomic_DNA"/>
</dbReference>
<reference evidence="2" key="1">
    <citation type="submission" date="2018-10" db="EMBL/GenBank/DDBJ databases">
        <title>Hidden diversity of soil giant viruses.</title>
        <authorList>
            <person name="Schulz F."/>
            <person name="Alteio L."/>
            <person name="Goudeau D."/>
            <person name="Ryan E.M."/>
            <person name="Malmstrom R.R."/>
            <person name="Blanchard J."/>
            <person name="Woyke T."/>
        </authorList>
    </citation>
    <scope>NUCLEOTIDE SEQUENCE</scope>
    <source>
        <strain evidence="2">HYV1</strain>
    </source>
</reference>
<proteinExistence type="predicted"/>
<evidence type="ECO:0000256" key="1">
    <source>
        <dbReference type="SAM" id="Phobius"/>
    </source>
</evidence>
<protein>
    <submittedName>
        <fullName evidence="2">Uncharacterized protein</fullName>
    </submittedName>
</protein>
<name>A0A3G5A800_9VIRU</name>
<organism evidence="2">
    <name type="scientific">Hyperionvirus sp</name>
    <dbReference type="NCBI Taxonomy" id="2487770"/>
    <lineage>
        <taxon>Viruses</taxon>
        <taxon>Varidnaviria</taxon>
        <taxon>Bamfordvirae</taxon>
        <taxon>Nucleocytoviricota</taxon>
        <taxon>Megaviricetes</taxon>
        <taxon>Imitervirales</taxon>
        <taxon>Mimiviridae</taxon>
        <taxon>Klosneuvirinae</taxon>
    </lineage>
</organism>
<feature type="transmembrane region" description="Helical" evidence="1">
    <location>
        <begin position="31"/>
        <end position="49"/>
    </location>
</feature>
<sequence length="55" mass="6060">MNKYVYLIAGLVLFVVFLCCLSCFVRDIVGVSIACPVVIMVVVCGYFFVSRDCGD</sequence>